<organism evidence="1 2">
    <name type="scientific">Eptatretus burgeri</name>
    <name type="common">Inshore hagfish</name>
    <dbReference type="NCBI Taxonomy" id="7764"/>
    <lineage>
        <taxon>Eukaryota</taxon>
        <taxon>Metazoa</taxon>
        <taxon>Chordata</taxon>
        <taxon>Craniata</taxon>
        <taxon>Vertebrata</taxon>
        <taxon>Cyclostomata</taxon>
        <taxon>Myxini</taxon>
        <taxon>Myxiniformes</taxon>
        <taxon>Myxinidae</taxon>
        <taxon>Eptatretinae</taxon>
        <taxon>Eptatretus</taxon>
    </lineage>
</organism>
<proteinExistence type="predicted"/>
<sequence>MWYLMPGVGFAVKVAGLGPKDLTVFCPLQLGWKFLEADDFHPLENKLKMSQGVPLNDQVDPLPLAVHVSPPPPPPFNLFSFTSSAHPNNSPLCYF</sequence>
<evidence type="ECO:0000313" key="1">
    <source>
        <dbReference type="Ensembl" id="ENSEBUP00000012979.1"/>
    </source>
</evidence>
<accession>A0A8C4QBQ8</accession>
<reference evidence="1" key="1">
    <citation type="submission" date="2025-08" db="UniProtKB">
        <authorList>
            <consortium name="Ensembl"/>
        </authorList>
    </citation>
    <scope>IDENTIFICATION</scope>
</reference>
<reference evidence="1" key="2">
    <citation type="submission" date="2025-09" db="UniProtKB">
        <authorList>
            <consortium name="Ensembl"/>
        </authorList>
    </citation>
    <scope>IDENTIFICATION</scope>
</reference>
<dbReference type="Gene3D" id="3.40.50.300">
    <property type="entry name" value="P-loop containing nucleotide triphosphate hydrolases"/>
    <property type="match status" value="1"/>
</dbReference>
<protein>
    <submittedName>
        <fullName evidence="1">Uncharacterized protein</fullName>
    </submittedName>
</protein>
<evidence type="ECO:0000313" key="2">
    <source>
        <dbReference type="Proteomes" id="UP000694388"/>
    </source>
</evidence>
<dbReference type="InterPro" id="IPR027417">
    <property type="entry name" value="P-loop_NTPase"/>
</dbReference>
<name>A0A8C4QBQ8_EPTBU</name>
<dbReference type="Proteomes" id="UP000694388">
    <property type="component" value="Unplaced"/>
</dbReference>
<dbReference type="AlphaFoldDB" id="A0A8C4QBQ8"/>
<dbReference type="Ensembl" id="ENSEBUT00000013555.1">
    <property type="protein sequence ID" value="ENSEBUP00000012979.1"/>
    <property type="gene ID" value="ENSEBUG00000008216.1"/>
</dbReference>
<keyword evidence="2" id="KW-1185">Reference proteome</keyword>